<organism evidence="3 4">
    <name type="scientific">Halovivax cerinus</name>
    <dbReference type="NCBI Taxonomy" id="1487865"/>
    <lineage>
        <taxon>Archaea</taxon>
        <taxon>Methanobacteriati</taxon>
        <taxon>Methanobacteriota</taxon>
        <taxon>Stenosarchaea group</taxon>
        <taxon>Halobacteria</taxon>
        <taxon>Halobacteriales</taxon>
        <taxon>Natrialbaceae</taxon>
        <taxon>Halovivax</taxon>
    </lineage>
</organism>
<dbReference type="Pfam" id="PF10101">
    <property type="entry name" value="DUF2339"/>
    <property type="match status" value="2"/>
</dbReference>
<dbReference type="InterPro" id="IPR019286">
    <property type="entry name" value="DUF2339_TM"/>
</dbReference>
<feature type="transmembrane region" description="Helical" evidence="2">
    <location>
        <begin position="478"/>
        <end position="498"/>
    </location>
</feature>
<feature type="compositionally biased region" description="Basic and acidic residues" evidence="1">
    <location>
        <begin position="9"/>
        <end position="24"/>
    </location>
</feature>
<dbReference type="RefSeq" id="WP_256532690.1">
    <property type="nucleotide sequence ID" value="NZ_CP101824.1"/>
</dbReference>
<feature type="transmembrane region" description="Helical" evidence="2">
    <location>
        <begin position="286"/>
        <end position="304"/>
    </location>
</feature>
<evidence type="ECO:0000256" key="1">
    <source>
        <dbReference type="SAM" id="MobiDB-lite"/>
    </source>
</evidence>
<feature type="transmembrane region" description="Helical" evidence="2">
    <location>
        <begin position="369"/>
        <end position="388"/>
    </location>
</feature>
<feature type="transmembrane region" description="Helical" evidence="2">
    <location>
        <begin position="150"/>
        <end position="169"/>
    </location>
</feature>
<accession>A0ABD5NP97</accession>
<feature type="transmembrane region" description="Helical" evidence="2">
    <location>
        <begin position="342"/>
        <end position="363"/>
    </location>
</feature>
<evidence type="ECO:0000313" key="4">
    <source>
        <dbReference type="Proteomes" id="UP001595846"/>
    </source>
</evidence>
<dbReference type="PANTHER" id="PTHR38434:SF1">
    <property type="entry name" value="BLL2549 PROTEIN"/>
    <property type="match status" value="1"/>
</dbReference>
<protein>
    <submittedName>
        <fullName evidence="3">DUF2339 domain-containing protein</fullName>
    </submittedName>
</protein>
<feature type="compositionally biased region" description="Low complexity" evidence="1">
    <location>
        <begin position="56"/>
        <end position="73"/>
    </location>
</feature>
<feature type="transmembrane region" description="Helical" evidence="2">
    <location>
        <begin position="123"/>
        <end position="144"/>
    </location>
</feature>
<proteinExistence type="predicted"/>
<dbReference type="AlphaFoldDB" id="A0ABD5NP97"/>
<feature type="transmembrane region" description="Helical" evidence="2">
    <location>
        <begin position="400"/>
        <end position="417"/>
    </location>
</feature>
<dbReference type="GeneID" id="73901793"/>
<sequence length="659" mass="67953">MTDDDPDLRDEVRELRAAVDDIDSRLSSLESAIERPAEENRTGASGDPADARSEADAAAAGAADAPSAGGSWAQEPGRPSPADRPADGEGGPVADEGRGPPADAPTDTDSGGRDWELDVGIRWLGVVGVLALLVGVGLFVRYAIQQDLLGYAARIALGVGAGAAMVAVGRYAARDDRYHRLGGIVVGGGLAIAALSLYAAYGFESYRAAIGTTLGAAVAGLTAVVAVGLWISHRDDRPLVGAESLLIGYLTAGVTIPEWGALTLAYALVLTIAVAAVSIDRDRPALPLGGVIGSYGVYVAWRGALDGGQALAAGAFLAVAFGTFLATAIHPGRRDRTGWRSWLDHLLVVTNALAFATLFARLFAAGAAVPRSLTFLSLAVTFAGIVIAADRRLVRETPAAPYLAVGFYALAVDLALAPVWVTIVLAASLPAALLASIRLEDSRARLATHGLALVLVAKVALPDAMGLAPVGFDPWVVPTRLVAFLAAIAACYGVAVLIERRSDARPSANPDAQGRDPVAESDPPDRGSPTGPAAESDAPDSRLLAIPGRTYAWVGTALVTELLWLELSSYPLSVAWAAFALALLAVGFVAGRRSLRYQGIALLGLTTVKVFLVDTSGLDPLTRTLSFLTLGAVLLVAAFAYARNAGRLGDSAGEPAANE</sequence>
<dbReference type="PANTHER" id="PTHR38434">
    <property type="entry name" value="BLL2549 PROTEIN"/>
    <property type="match status" value="1"/>
</dbReference>
<dbReference type="Proteomes" id="UP001595846">
    <property type="component" value="Unassembled WGS sequence"/>
</dbReference>
<keyword evidence="2" id="KW-1133">Transmembrane helix</keyword>
<feature type="region of interest" description="Disordered" evidence="1">
    <location>
        <begin position="1"/>
        <end position="113"/>
    </location>
</feature>
<feature type="transmembrane region" description="Helical" evidence="2">
    <location>
        <begin position="238"/>
        <end position="256"/>
    </location>
</feature>
<reference evidence="3 4" key="1">
    <citation type="journal article" date="2019" name="Int. J. Syst. Evol. Microbiol.">
        <title>The Global Catalogue of Microorganisms (GCM) 10K type strain sequencing project: providing services to taxonomists for standard genome sequencing and annotation.</title>
        <authorList>
            <consortium name="The Broad Institute Genomics Platform"/>
            <consortium name="The Broad Institute Genome Sequencing Center for Infectious Disease"/>
            <person name="Wu L."/>
            <person name="Ma J."/>
        </authorList>
    </citation>
    <scope>NUCLEOTIDE SEQUENCE [LARGE SCALE GENOMIC DNA]</scope>
    <source>
        <strain evidence="3 4">IBRC-M 10256</strain>
    </source>
</reference>
<comment type="caution">
    <text evidence="3">The sequence shown here is derived from an EMBL/GenBank/DDBJ whole genome shotgun (WGS) entry which is preliminary data.</text>
</comment>
<feature type="transmembrane region" description="Helical" evidence="2">
    <location>
        <begin position="310"/>
        <end position="330"/>
    </location>
</feature>
<evidence type="ECO:0000256" key="2">
    <source>
        <dbReference type="SAM" id="Phobius"/>
    </source>
</evidence>
<feature type="transmembrane region" description="Helical" evidence="2">
    <location>
        <begin position="209"/>
        <end position="231"/>
    </location>
</feature>
<keyword evidence="2" id="KW-0472">Membrane</keyword>
<feature type="transmembrane region" description="Helical" evidence="2">
    <location>
        <begin position="625"/>
        <end position="642"/>
    </location>
</feature>
<feature type="region of interest" description="Disordered" evidence="1">
    <location>
        <begin position="505"/>
        <end position="539"/>
    </location>
</feature>
<feature type="compositionally biased region" description="Basic and acidic residues" evidence="1">
    <location>
        <begin position="32"/>
        <end position="41"/>
    </location>
</feature>
<feature type="transmembrane region" description="Helical" evidence="2">
    <location>
        <begin position="262"/>
        <end position="279"/>
    </location>
</feature>
<dbReference type="EMBL" id="JBHSAQ010000009">
    <property type="protein sequence ID" value="MFC3958858.1"/>
    <property type="molecule type" value="Genomic_DNA"/>
</dbReference>
<name>A0ABD5NP97_9EURY</name>
<keyword evidence="2" id="KW-0812">Transmembrane</keyword>
<evidence type="ECO:0000313" key="3">
    <source>
        <dbReference type="EMBL" id="MFC3958858.1"/>
    </source>
</evidence>
<gene>
    <name evidence="3" type="ORF">ACFOUR_10830</name>
</gene>
<feature type="transmembrane region" description="Helical" evidence="2">
    <location>
        <begin position="573"/>
        <end position="590"/>
    </location>
</feature>
<keyword evidence="4" id="KW-1185">Reference proteome</keyword>
<feature type="transmembrane region" description="Helical" evidence="2">
    <location>
        <begin position="181"/>
        <end position="203"/>
    </location>
</feature>